<organism evidence="11 12">
    <name type="scientific">Thanatephorus cucumeris (strain AG1-IA)</name>
    <name type="common">Rice sheath blight fungus</name>
    <name type="synonym">Rhizoctonia solani</name>
    <dbReference type="NCBI Taxonomy" id="983506"/>
    <lineage>
        <taxon>Eukaryota</taxon>
        <taxon>Fungi</taxon>
        <taxon>Dikarya</taxon>
        <taxon>Basidiomycota</taxon>
        <taxon>Agaricomycotina</taxon>
        <taxon>Agaricomycetes</taxon>
        <taxon>Cantharellales</taxon>
        <taxon>Ceratobasidiaceae</taxon>
        <taxon>Rhizoctonia</taxon>
        <taxon>Rhizoctonia solani AG-1</taxon>
    </lineage>
</organism>
<dbReference type="Proteomes" id="UP000011668">
    <property type="component" value="Unassembled WGS sequence"/>
</dbReference>
<reference evidence="11 12" key="1">
    <citation type="journal article" date="2013" name="Nat. Commun.">
        <title>The evolution and pathogenic mechanisms of the rice sheath blight pathogen.</title>
        <authorList>
            <person name="Zheng A."/>
            <person name="Lin R."/>
            <person name="Xu L."/>
            <person name="Qin P."/>
            <person name="Tang C."/>
            <person name="Ai P."/>
            <person name="Zhang D."/>
            <person name="Liu Y."/>
            <person name="Sun Z."/>
            <person name="Feng H."/>
            <person name="Wang Y."/>
            <person name="Chen Y."/>
            <person name="Liang X."/>
            <person name="Fu R."/>
            <person name="Li Q."/>
            <person name="Zhang J."/>
            <person name="Yu X."/>
            <person name="Xie Z."/>
            <person name="Ding L."/>
            <person name="Guan P."/>
            <person name="Tang J."/>
            <person name="Liang Y."/>
            <person name="Wang S."/>
            <person name="Deng Q."/>
            <person name="Li S."/>
            <person name="Zhu J."/>
            <person name="Wang L."/>
            <person name="Liu H."/>
            <person name="Li P."/>
        </authorList>
    </citation>
    <scope>NUCLEOTIDE SEQUENCE [LARGE SCALE GENOMIC DNA]</scope>
    <source>
        <strain evidence="12">AG-1 IA</strain>
    </source>
</reference>
<dbReference type="InterPro" id="IPR036291">
    <property type="entry name" value="NAD(P)-bd_dom_sf"/>
</dbReference>
<dbReference type="PANTHER" id="PTHR43725:SF47">
    <property type="entry name" value="UDP-GLUCOSE 4-EPIMERASE"/>
    <property type="match status" value="1"/>
</dbReference>
<feature type="domain" description="NAD(P)-binding" evidence="10">
    <location>
        <begin position="99"/>
        <end position="446"/>
    </location>
</feature>
<dbReference type="PANTHER" id="PTHR43725">
    <property type="entry name" value="UDP-GLUCOSE 4-EPIMERASE"/>
    <property type="match status" value="1"/>
</dbReference>
<dbReference type="Gene3D" id="3.40.50.720">
    <property type="entry name" value="NAD(P)-binding Rossmann-like Domain"/>
    <property type="match status" value="1"/>
</dbReference>
<keyword evidence="12" id="KW-1185">Reference proteome</keyword>
<dbReference type="InterPro" id="IPR016040">
    <property type="entry name" value="NAD(P)-bd_dom"/>
</dbReference>
<comment type="pathway">
    <text evidence="3">Carbohydrate metabolism; galactose metabolism.</text>
</comment>
<evidence type="ECO:0000256" key="7">
    <source>
        <dbReference type="ARBA" id="ARBA00037676"/>
    </source>
</evidence>
<dbReference type="EMBL" id="AFRT01001118">
    <property type="protein sequence ID" value="ELU41152.1"/>
    <property type="molecule type" value="Genomic_DNA"/>
</dbReference>
<proteinExistence type="inferred from homology"/>
<evidence type="ECO:0000256" key="5">
    <source>
        <dbReference type="ARBA" id="ARBA00023027"/>
    </source>
</evidence>
<dbReference type="GO" id="GO:0003978">
    <property type="term" value="F:UDP-glucose 4-epimerase activity"/>
    <property type="evidence" value="ECO:0007669"/>
    <property type="project" value="UniProtKB-EC"/>
</dbReference>
<dbReference type="OMA" id="GEHLICN"/>
<accession>L8WWE4</accession>
<comment type="caution">
    <text evidence="11">The sequence shown here is derived from an EMBL/GenBank/DDBJ whole genome shotgun (WGS) entry which is preliminary data.</text>
</comment>
<dbReference type="HOGENOM" id="CLU_007383_1_10_1"/>
<dbReference type="STRING" id="983506.L8WWE4"/>
<gene>
    <name evidence="11" type="ORF">AG1IA_04823</name>
</gene>
<keyword evidence="6" id="KW-0413">Isomerase</keyword>
<comment type="similarity">
    <text evidence="8">In the N-terminal section; belongs to the NAD(P)-dependent epimerase/dehydratase family.</text>
</comment>
<comment type="catalytic activity">
    <reaction evidence="1">
        <text>UDP-alpha-D-glucose = UDP-alpha-D-galactose</text>
        <dbReference type="Rhea" id="RHEA:22168"/>
        <dbReference type="ChEBI" id="CHEBI:58885"/>
        <dbReference type="ChEBI" id="CHEBI:66914"/>
        <dbReference type="EC" id="5.1.3.2"/>
    </reaction>
</comment>
<dbReference type="GO" id="GO:0006012">
    <property type="term" value="P:galactose metabolic process"/>
    <property type="evidence" value="ECO:0007669"/>
    <property type="project" value="InterPro"/>
</dbReference>
<evidence type="ECO:0000313" key="12">
    <source>
        <dbReference type="Proteomes" id="UP000011668"/>
    </source>
</evidence>
<dbReference type="AlphaFoldDB" id="L8WWE4"/>
<evidence type="ECO:0000256" key="6">
    <source>
        <dbReference type="ARBA" id="ARBA00023235"/>
    </source>
</evidence>
<dbReference type="OrthoDB" id="9402762at2759"/>
<dbReference type="SUPFAM" id="SSF51735">
    <property type="entry name" value="NAD(P)-binding Rossmann-fold domains"/>
    <property type="match status" value="1"/>
</dbReference>
<evidence type="ECO:0000313" key="11">
    <source>
        <dbReference type="EMBL" id="ELU41152.1"/>
    </source>
</evidence>
<evidence type="ECO:0000256" key="4">
    <source>
        <dbReference type="ARBA" id="ARBA00005028"/>
    </source>
</evidence>
<evidence type="ECO:0000256" key="9">
    <source>
        <dbReference type="ARBA" id="ARBA00038238"/>
    </source>
</evidence>
<dbReference type="Gene3D" id="3.90.25.10">
    <property type="entry name" value="UDP-galactose 4-epimerase, domain 1"/>
    <property type="match status" value="1"/>
</dbReference>
<dbReference type="NCBIfam" id="TIGR01179">
    <property type="entry name" value="galE"/>
    <property type="match status" value="1"/>
</dbReference>
<comment type="similarity">
    <text evidence="9">In the C-terminal section; belongs to the aldose epimerase family.</text>
</comment>
<dbReference type="InterPro" id="IPR005886">
    <property type="entry name" value="UDP_G4E"/>
</dbReference>
<evidence type="ECO:0000259" key="10">
    <source>
        <dbReference type="Pfam" id="PF16363"/>
    </source>
</evidence>
<comment type="pathway">
    <text evidence="4">Carbohydrate metabolism; hexose metabolism.</text>
</comment>
<name>L8WWE4_THACA</name>
<comment type="function">
    <text evidence="7">Mutarotase converts alpha-aldose to the beta-anomer. It is active on D-glucose, L-arabinose, D-xylose, D-galactose, maltose and lactose.</text>
</comment>
<keyword evidence="5" id="KW-0520">NAD</keyword>
<evidence type="ECO:0000256" key="3">
    <source>
        <dbReference type="ARBA" id="ARBA00004947"/>
    </source>
</evidence>
<evidence type="ECO:0000256" key="1">
    <source>
        <dbReference type="ARBA" id="ARBA00000083"/>
    </source>
</evidence>
<dbReference type="CDD" id="cd05247">
    <property type="entry name" value="UDP_G4E_1_SDR_e"/>
    <property type="match status" value="1"/>
</dbReference>
<sequence length="506" mass="55319">MYPLVMICQPGVEALVAPCSESPALVINKIVISRHRFSPCQNKNYDRQLFRELRPADTPEFQFPQSILADLLVRDLFLQTFPLTVLKYNHVLSPASSFTGGAGYIGSHVVLTLALTRRYKVFSIDNHHNSFPEALNRVSKIARDALPADASQQDRDSAEVEAYTANLTNEQQVRAVFDKFGHGGVWGVIHVAYKAVGESGEIPLTYYANNVSATILLAQIMKDYGCTNLVYSSSATVYGIPPVVPIPETTPLKAESVYGRTKVMCETLLKDLCHGEPEANWRVISLRYFNPAGAHPSGLIGEDPRGRPGNLLPLLSQMAVGRVKDSVLKVFGNDYPTRDGTCVRDYIHVMDLAGGHLNALDALDKESTFANCEDQARYKGYNLGKGRGQSVLEIVQAMRVATGHDYKTEIVGRRLGDVPDLTADPALAEKELGFRAPQDLETMCRDLWNWQSRNPEGYGETPKVNGTHGSKLNGHSKTAVVNDSIGPASTLKGTTVTATAVVGESN</sequence>
<evidence type="ECO:0000256" key="8">
    <source>
        <dbReference type="ARBA" id="ARBA00037955"/>
    </source>
</evidence>
<dbReference type="PRINTS" id="PR01713">
    <property type="entry name" value="NUCEPIMERASE"/>
</dbReference>
<dbReference type="Pfam" id="PF16363">
    <property type="entry name" value="GDP_Man_Dehyd"/>
    <property type="match status" value="1"/>
</dbReference>
<evidence type="ECO:0000256" key="2">
    <source>
        <dbReference type="ARBA" id="ARBA00001911"/>
    </source>
</evidence>
<comment type="cofactor">
    <cofactor evidence="2">
        <name>NAD(+)</name>
        <dbReference type="ChEBI" id="CHEBI:57540"/>
    </cofactor>
</comment>
<dbReference type="GO" id="GO:0005829">
    <property type="term" value="C:cytosol"/>
    <property type="evidence" value="ECO:0007669"/>
    <property type="project" value="TreeGrafter"/>
</dbReference>
<protein>
    <submittedName>
        <fullName evidence="11">UDP-glucose epimerase</fullName>
    </submittedName>
</protein>